<evidence type="ECO:0000256" key="2">
    <source>
        <dbReference type="PROSITE-ProRule" id="PRU00339"/>
    </source>
</evidence>
<dbReference type="PROSITE" id="PS50102">
    <property type="entry name" value="RRM"/>
    <property type="match status" value="1"/>
</dbReference>
<dbReference type="Ensembl" id="ENSSFOT00015081133.1">
    <property type="protein sequence ID" value="ENSSFOP00015070677.1"/>
    <property type="gene ID" value="ENSSFOG00015026587.1"/>
</dbReference>
<dbReference type="InterPro" id="IPR000504">
    <property type="entry name" value="RRM_dom"/>
</dbReference>
<dbReference type="PROSITE" id="PS50103">
    <property type="entry name" value="ZF_C3H1"/>
    <property type="match status" value="1"/>
</dbReference>
<dbReference type="SMART" id="SM00360">
    <property type="entry name" value="RRM"/>
    <property type="match status" value="1"/>
</dbReference>
<feature type="compositionally biased region" description="Polar residues" evidence="4">
    <location>
        <begin position="287"/>
        <end position="297"/>
    </location>
</feature>
<feature type="region of interest" description="Disordered" evidence="4">
    <location>
        <begin position="1"/>
        <end position="36"/>
    </location>
</feature>
<dbReference type="PANTHER" id="PTHR47678">
    <property type="entry name" value="TETRATRICOPEPTIDE REPEAT PROTEIN 31"/>
    <property type="match status" value="1"/>
</dbReference>
<dbReference type="InterPro" id="IPR000571">
    <property type="entry name" value="Znf_CCCH"/>
</dbReference>
<dbReference type="Proteomes" id="UP000694397">
    <property type="component" value="Chromosome 24"/>
</dbReference>
<sequence>MPKTSKSGDDTVQGRGPDNSNESSKDEEEALPSEFGELDLKSSFFARAAKIANYTLEAEQKPDKNEKKIVSVCQLQENEEKYPAELAEGEEDQQNAMVNNVEEVQTKGMQQAVMANQFAATGRFEMAVMYFTEAIKCNPKEFRFFGNRSFCYEKLQQYEKALNDADITLAMCPGWIKGYYRRGRALAGLKRYCEATLAFREVLKQDPTCTDAAQELMRVQIMHLMEMGFSREHGSNMLIVHGTVEKALEAVSNLQDKQPAGTLLPLLSAGGSAEEELDLSERKDNFSSRAVSAQPQPKQKAKCAPNQTKPDLFPIWVGCLVPSITESMICDLFSTAGKIHSVKFLPARRCAFVNYTRKEHCEKAIRERNGMMIEGTALIVRYPDKIHTHLGISKSAVSEPTLSQPPTSKKFTEECIYWRNNGCIKKERCTYKHVPEHKGIDRIKAVS</sequence>
<feature type="domain" description="RRM" evidence="5">
    <location>
        <begin position="313"/>
        <end position="385"/>
    </location>
</feature>
<dbReference type="Pfam" id="PF00076">
    <property type="entry name" value="RRM_1"/>
    <property type="match status" value="1"/>
</dbReference>
<reference evidence="7" key="2">
    <citation type="submission" date="2025-08" db="UniProtKB">
        <authorList>
            <consortium name="Ensembl"/>
        </authorList>
    </citation>
    <scope>IDENTIFICATION</scope>
</reference>
<dbReference type="OrthoDB" id="2017782at2759"/>
<feature type="region of interest" description="Disordered" evidence="4">
    <location>
        <begin position="284"/>
        <end position="305"/>
    </location>
</feature>
<dbReference type="GeneTree" id="ENSGT00940000161036"/>
<organism evidence="7 8">
    <name type="scientific">Scleropages formosus</name>
    <name type="common">Asian bonytongue</name>
    <name type="synonym">Osteoglossum formosum</name>
    <dbReference type="NCBI Taxonomy" id="113540"/>
    <lineage>
        <taxon>Eukaryota</taxon>
        <taxon>Metazoa</taxon>
        <taxon>Chordata</taxon>
        <taxon>Craniata</taxon>
        <taxon>Vertebrata</taxon>
        <taxon>Euteleostomi</taxon>
        <taxon>Actinopterygii</taxon>
        <taxon>Neopterygii</taxon>
        <taxon>Teleostei</taxon>
        <taxon>Osteoglossocephala</taxon>
        <taxon>Osteoglossomorpha</taxon>
        <taxon>Osteoglossiformes</taxon>
        <taxon>Osteoglossidae</taxon>
        <taxon>Scleropages</taxon>
    </lineage>
</organism>
<accession>A0A8D0CHQ7</accession>
<dbReference type="InterPro" id="IPR035979">
    <property type="entry name" value="RBD_domain_sf"/>
</dbReference>
<dbReference type="SUPFAM" id="SSF54928">
    <property type="entry name" value="RNA-binding domain, RBD"/>
    <property type="match status" value="1"/>
</dbReference>
<evidence type="ECO:0000259" key="6">
    <source>
        <dbReference type="PROSITE" id="PS50103"/>
    </source>
</evidence>
<dbReference type="GO" id="GO:0003723">
    <property type="term" value="F:RNA binding"/>
    <property type="evidence" value="ECO:0007669"/>
    <property type="project" value="UniProtKB-UniRule"/>
</dbReference>
<evidence type="ECO:0000313" key="8">
    <source>
        <dbReference type="Proteomes" id="UP000694397"/>
    </source>
</evidence>
<dbReference type="InterPro" id="IPR011990">
    <property type="entry name" value="TPR-like_helical_dom_sf"/>
</dbReference>
<evidence type="ECO:0000256" key="4">
    <source>
        <dbReference type="SAM" id="MobiDB-lite"/>
    </source>
</evidence>
<keyword evidence="1" id="KW-0694">RNA-binding</keyword>
<evidence type="ECO:0000256" key="3">
    <source>
        <dbReference type="PROSITE-ProRule" id="PRU00723"/>
    </source>
</evidence>
<gene>
    <name evidence="7" type="primary">LOC108918823</name>
</gene>
<dbReference type="InterPro" id="IPR012677">
    <property type="entry name" value="Nucleotide-bd_a/b_plait_sf"/>
</dbReference>
<keyword evidence="8" id="KW-1185">Reference proteome</keyword>
<dbReference type="PANTHER" id="PTHR47678:SF1">
    <property type="entry name" value="TETRATRICOPEPTIDE REPEAT PROTEIN 31"/>
    <property type="match status" value="1"/>
</dbReference>
<name>A0A8D0CHQ7_SCLFO</name>
<dbReference type="AlphaFoldDB" id="A0A8D0CHQ7"/>
<reference evidence="7" key="3">
    <citation type="submission" date="2025-09" db="UniProtKB">
        <authorList>
            <consortium name="Ensembl"/>
        </authorList>
    </citation>
    <scope>IDENTIFICATION</scope>
</reference>
<protein>
    <submittedName>
        <fullName evidence="7">Si:dkey-33c12.4</fullName>
    </submittedName>
</protein>
<feature type="domain" description="C3H1-type" evidence="6">
    <location>
        <begin position="409"/>
        <end position="436"/>
    </location>
</feature>
<keyword evidence="2" id="KW-0802">TPR repeat</keyword>
<dbReference type="Gene3D" id="1.25.40.10">
    <property type="entry name" value="Tetratricopeptide repeat domain"/>
    <property type="match status" value="1"/>
</dbReference>
<dbReference type="InterPro" id="IPR019734">
    <property type="entry name" value="TPR_rpt"/>
</dbReference>
<keyword evidence="3" id="KW-0479">Metal-binding</keyword>
<dbReference type="Gene3D" id="3.30.70.330">
    <property type="match status" value="1"/>
</dbReference>
<dbReference type="CDD" id="cd00590">
    <property type="entry name" value="RRM_SF"/>
    <property type="match status" value="1"/>
</dbReference>
<evidence type="ECO:0000313" key="7">
    <source>
        <dbReference type="Ensembl" id="ENSSFOP00015070677.1"/>
    </source>
</evidence>
<dbReference type="Pfam" id="PF13431">
    <property type="entry name" value="TPR_17"/>
    <property type="match status" value="1"/>
</dbReference>
<evidence type="ECO:0000259" key="5">
    <source>
        <dbReference type="PROSITE" id="PS50102"/>
    </source>
</evidence>
<proteinExistence type="predicted"/>
<reference evidence="7 8" key="1">
    <citation type="submission" date="2019-04" db="EMBL/GenBank/DDBJ databases">
        <authorList>
            <consortium name="Wellcome Sanger Institute Data Sharing"/>
        </authorList>
    </citation>
    <scope>NUCLEOTIDE SEQUENCE [LARGE SCALE GENOMIC DNA]</scope>
</reference>
<dbReference type="GO" id="GO:0008270">
    <property type="term" value="F:zinc ion binding"/>
    <property type="evidence" value="ECO:0007669"/>
    <property type="project" value="UniProtKB-KW"/>
</dbReference>
<dbReference type="SMART" id="SM00028">
    <property type="entry name" value="TPR"/>
    <property type="match status" value="3"/>
</dbReference>
<dbReference type="PROSITE" id="PS50005">
    <property type="entry name" value="TPR"/>
    <property type="match status" value="1"/>
</dbReference>
<dbReference type="SUPFAM" id="SSF48452">
    <property type="entry name" value="TPR-like"/>
    <property type="match status" value="1"/>
</dbReference>
<feature type="repeat" description="TPR" evidence="2">
    <location>
        <begin position="176"/>
        <end position="209"/>
    </location>
</feature>
<keyword evidence="3" id="KW-0862">Zinc</keyword>
<keyword evidence="3" id="KW-0863">Zinc-finger</keyword>
<evidence type="ECO:0000256" key="1">
    <source>
        <dbReference type="PROSITE-ProRule" id="PRU00176"/>
    </source>
</evidence>
<feature type="zinc finger region" description="C3H1-type" evidence="3">
    <location>
        <begin position="409"/>
        <end position="436"/>
    </location>
</feature>